<organism evidence="1 2">
    <name type="scientific">Paramecium octaurelia</name>
    <dbReference type="NCBI Taxonomy" id="43137"/>
    <lineage>
        <taxon>Eukaryota</taxon>
        <taxon>Sar</taxon>
        <taxon>Alveolata</taxon>
        <taxon>Ciliophora</taxon>
        <taxon>Intramacronucleata</taxon>
        <taxon>Oligohymenophorea</taxon>
        <taxon>Peniculida</taxon>
        <taxon>Parameciidae</taxon>
        <taxon>Paramecium</taxon>
    </lineage>
</organism>
<dbReference type="Proteomes" id="UP000683925">
    <property type="component" value="Unassembled WGS sequence"/>
</dbReference>
<sequence length="69" mass="7888">MKITIIMLPLQLFENQSRIKPLSIFKNIGDDNQGAGFKSNFIAQTTNRKSVDKFVDDANNQSDEQEKKQ</sequence>
<keyword evidence="2" id="KW-1185">Reference proteome</keyword>
<gene>
    <name evidence="1" type="ORF">POCTA_138.1.T0890029</name>
</gene>
<reference evidence="1" key="1">
    <citation type="submission" date="2021-01" db="EMBL/GenBank/DDBJ databases">
        <authorList>
            <consortium name="Genoscope - CEA"/>
            <person name="William W."/>
        </authorList>
    </citation>
    <scope>NUCLEOTIDE SEQUENCE</scope>
</reference>
<protein>
    <submittedName>
        <fullName evidence="1">Uncharacterized protein</fullName>
    </submittedName>
</protein>
<comment type="caution">
    <text evidence="1">The sequence shown here is derived from an EMBL/GenBank/DDBJ whole genome shotgun (WGS) entry which is preliminary data.</text>
</comment>
<dbReference type="EMBL" id="CAJJDP010000088">
    <property type="protein sequence ID" value="CAD8186943.1"/>
    <property type="molecule type" value="Genomic_DNA"/>
</dbReference>
<evidence type="ECO:0000313" key="2">
    <source>
        <dbReference type="Proteomes" id="UP000683925"/>
    </source>
</evidence>
<proteinExistence type="predicted"/>
<name>A0A8S1WCX0_PAROT</name>
<dbReference type="AlphaFoldDB" id="A0A8S1WCX0"/>
<accession>A0A8S1WCX0</accession>
<evidence type="ECO:0000313" key="1">
    <source>
        <dbReference type="EMBL" id="CAD8186943.1"/>
    </source>
</evidence>